<evidence type="ECO:0000256" key="2">
    <source>
        <dbReference type="ARBA" id="ARBA00006434"/>
    </source>
</evidence>
<evidence type="ECO:0000256" key="3">
    <source>
        <dbReference type="ARBA" id="ARBA00022448"/>
    </source>
</evidence>
<dbReference type="Gene3D" id="1.20.1730.10">
    <property type="entry name" value="Sodium/glucose cotransporter"/>
    <property type="match status" value="1"/>
</dbReference>
<keyword evidence="5" id="KW-0769">Symport</keyword>
<reference evidence="15" key="1">
    <citation type="submission" date="2022-11" db="UniProtKB">
        <authorList>
            <consortium name="EnsemblMetazoa"/>
        </authorList>
    </citation>
    <scope>IDENTIFICATION</scope>
</reference>
<dbReference type="Proteomes" id="UP000887567">
    <property type="component" value="Unplaced"/>
</dbReference>
<feature type="transmembrane region" description="Helical" evidence="14">
    <location>
        <begin position="469"/>
        <end position="489"/>
    </location>
</feature>
<accession>A0A913XUP7</accession>
<keyword evidence="6" id="KW-0530">Neurotransmitter biosynthesis</keyword>
<evidence type="ECO:0008006" key="17">
    <source>
        <dbReference type="Google" id="ProtNLM"/>
    </source>
</evidence>
<dbReference type="InterPro" id="IPR038377">
    <property type="entry name" value="Na/Glc_symporter_sf"/>
</dbReference>
<evidence type="ECO:0000256" key="1">
    <source>
        <dbReference type="ARBA" id="ARBA00004141"/>
    </source>
</evidence>
<evidence type="ECO:0000256" key="7">
    <source>
        <dbReference type="ARBA" id="ARBA00022989"/>
    </source>
</evidence>
<protein>
    <recommendedName>
        <fullName evidence="17">High-affinity choline transporter 1</fullName>
    </recommendedName>
</protein>
<keyword evidence="3" id="KW-0813">Transport</keyword>
<feature type="transmembrane region" description="Helical" evidence="14">
    <location>
        <begin position="80"/>
        <end position="98"/>
    </location>
</feature>
<sequence length="541" mass="59271">MVYVVGVVGIVLFYLIILGLGIWASRRRKEGEEETILAGRNIGVFLGSFTLTATWVGGGYINGTAEAVYDKGLVSAQAPWGYATSLAIGGLFFAKIMRKRKYVTMIDPFQERYGKHIGSIMYFPALMGEIFWSAAILSALGATVSVVIGLGKTLSIIVSSCIAVCYTLIGGLYSVAYTDVIQLICIFVGLWLSIPFALSHDAVTNIEITAPKWLGEWPVNYGYWIDHAFLLVFGGVPWQVYFQRVLACKNEKVAQILSFAGAFGCVIMTIPAVLIGAAGASADWTQTGFYPEGLRNMTNATLTPPDGLLILPLVLRYLTPNYIAFFGLGAISAAVMSSTDSSILSASSMFTHNIYKTLFRKNASARELLWVIRISIIVVGALATLMGLTVNSVYSLFALCSDLVFVILFPQLVSVIYVPFSNTYGSLSGYLIGLVLRVIGGEELIGLPAMVKYPYYSHVYGQMFPFRTLAMVCSFLTILLVSYIAEFLFKKGYISMEKDFLHCFESYDFEKEGVKNNNENPHEKVPLAALNPGKRTEVNVA</sequence>
<comment type="similarity">
    <text evidence="2 13">Belongs to the sodium:solute symporter (SSF) (TC 2.A.21) family.</text>
</comment>
<keyword evidence="4 14" id="KW-0812">Transmembrane</keyword>
<feature type="transmembrane region" description="Helical" evidence="14">
    <location>
        <begin position="394"/>
        <end position="418"/>
    </location>
</feature>
<dbReference type="InterPro" id="IPR001734">
    <property type="entry name" value="Na/solute_symporter"/>
</dbReference>
<evidence type="ECO:0000313" key="15">
    <source>
        <dbReference type="EnsemblMetazoa" id="XP_020909457.1"/>
    </source>
</evidence>
<feature type="transmembrane region" description="Helical" evidence="14">
    <location>
        <begin position="322"/>
        <end position="347"/>
    </location>
</feature>
<keyword evidence="11" id="KW-0325">Glycoprotein</keyword>
<dbReference type="PANTHER" id="PTHR45897:SF4">
    <property type="entry name" value="HIGH-AFFINITY CHOLINE TRANSPORTER 1"/>
    <property type="match status" value="1"/>
</dbReference>
<keyword evidence="8" id="KW-0915">Sodium</keyword>
<dbReference type="FunFam" id="1.20.1730.10:FF:000008">
    <property type="entry name" value="High affinity choline transporter 1"/>
    <property type="match status" value="1"/>
</dbReference>
<proteinExistence type="inferred from homology"/>
<evidence type="ECO:0000256" key="8">
    <source>
        <dbReference type="ARBA" id="ARBA00023053"/>
    </source>
</evidence>
<evidence type="ECO:0000256" key="9">
    <source>
        <dbReference type="ARBA" id="ARBA00023065"/>
    </source>
</evidence>
<dbReference type="EnsemblMetazoa" id="XM_021053798.2">
    <property type="protein sequence ID" value="XP_020909457.1"/>
    <property type="gene ID" value="LOC110247368"/>
</dbReference>
<evidence type="ECO:0000256" key="13">
    <source>
        <dbReference type="RuleBase" id="RU362091"/>
    </source>
</evidence>
<dbReference type="Pfam" id="PF00474">
    <property type="entry name" value="SSF"/>
    <property type="match status" value="1"/>
</dbReference>
<dbReference type="CDD" id="cd11474">
    <property type="entry name" value="SLC5sbd_CHT"/>
    <property type="match status" value="1"/>
</dbReference>
<comment type="subcellular location">
    <subcellularLocation>
        <location evidence="1">Membrane</location>
        <topology evidence="1">Multi-pass membrane protein</topology>
    </subcellularLocation>
</comment>
<keyword evidence="10 14" id="KW-0472">Membrane</keyword>
<feature type="transmembrane region" description="Helical" evidence="14">
    <location>
        <begin position="430"/>
        <end position="449"/>
    </location>
</feature>
<organism evidence="15 16">
    <name type="scientific">Exaiptasia diaphana</name>
    <name type="common">Tropical sea anemone</name>
    <name type="synonym">Aiptasia pulchella</name>
    <dbReference type="NCBI Taxonomy" id="2652724"/>
    <lineage>
        <taxon>Eukaryota</taxon>
        <taxon>Metazoa</taxon>
        <taxon>Cnidaria</taxon>
        <taxon>Anthozoa</taxon>
        <taxon>Hexacorallia</taxon>
        <taxon>Actiniaria</taxon>
        <taxon>Aiptasiidae</taxon>
        <taxon>Exaiptasia</taxon>
    </lineage>
</organism>
<evidence type="ECO:0000256" key="10">
    <source>
        <dbReference type="ARBA" id="ARBA00023136"/>
    </source>
</evidence>
<dbReference type="OMA" id="KGDTWVW"/>
<name>A0A913XUP7_EXADI</name>
<evidence type="ECO:0000256" key="5">
    <source>
        <dbReference type="ARBA" id="ARBA00022847"/>
    </source>
</evidence>
<feature type="transmembrane region" description="Helical" evidence="14">
    <location>
        <begin position="6"/>
        <end position="25"/>
    </location>
</feature>
<evidence type="ECO:0000313" key="16">
    <source>
        <dbReference type="Proteomes" id="UP000887567"/>
    </source>
</evidence>
<feature type="transmembrane region" description="Helical" evidence="14">
    <location>
        <begin position="368"/>
        <end position="388"/>
    </location>
</feature>
<dbReference type="OrthoDB" id="546820at2759"/>
<feature type="transmembrane region" description="Helical" evidence="14">
    <location>
        <begin position="180"/>
        <end position="198"/>
    </location>
</feature>
<keyword evidence="16" id="KW-1185">Reference proteome</keyword>
<feature type="transmembrane region" description="Helical" evidence="14">
    <location>
        <begin position="37"/>
        <end position="60"/>
    </location>
</feature>
<dbReference type="GO" id="GO:0005307">
    <property type="term" value="F:choline:sodium symporter activity"/>
    <property type="evidence" value="ECO:0007669"/>
    <property type="project" value="TreeGrafter"/>
</dbReference>
<feature type="transmembrane region" description="Helical" evidence="14">
    <location>
        <begin position="154"/>
        <end position="173"/>
    </location>
</feature>
<evidence type="ECO:0000256" key="6">
    <source>
        <dbReference type="ARBA" id="ARBA00022979"/>
    </source>
</evidence>
<dbReference type="PANTHER" id="PTHR45897">
    <property type="entry name" value="HIGH-AFFINITY CHOLINE TRANSPORTER 1"/>
    <property type="match status" value="1"/>
</dbReference>
<feature type="transmembrane region" description="Helical" evidence="14">
    <location>
        <begin position="119"/>
        <end position="148"/>
    </location>
</feature>
<evidence type="ECO:0000256" key="11">
    <source>
        <dbReference type="ARBA" id="ARBA00023180"/>
    </source>
</evidence>
<feature type="transmembrane region" description="Helical" evidence="14">
    <location>
        <begin position="253"/>
        <end position="280"/>
    </location>
</feature>
<dbReference type="RefSeq" id="XP_020909457.1">
    <property type="nucleotide sequence ID" value="XM_021053798.2"/>
</dbReference>
<dbReference type="GO" id="GO:0008292">
    <property type="term" value="P:acetylcholine biosynthetic process"/>
    <property type="evidence" value="ECO:0007669"/>
    <property type="project" value="TreeGrafter"/>
</dbReference>
<keyword evidence="12" id="KW-0739">Sodium transport</keyword>
<evidence type="ECO:0000256" key="12">
    <source>
        <dbReference type="ARBA" id="ARBA00023201"/>
    </source>
</evidence>
<dbReference type="InterPro" id="IPR052244">
    <property type="entry name" value="Choline_transporter"/>
</dbReference>
<dbReference type="PROSITE" id="PS50283">
    <property type="entry name" value="NA_SOLUT_SYMP_3"/>
    <property type="match status" value="1"/>
</dbReference>
<keyword evidence="9" id="KW-0406">Ion transport</keyword>
<dbReference type="KEGG" id="epa:110247368"/>
<dbReference type="AlphaFoldDB" id="A0A913XUP7"/>
<feature type="transmembrane region" description="Helical" evidence="14">
    <location>
        <begin position="221"/>
        <end position="241"/>
    </location>
</feature>
<evidence type="ECO:0000256" key="14">
    <source>
        <dbReference type="SAM" id="Phobius"/>
    </source>
</evidence>
<evidence type="ECO:0000256" key="4">
    <source>
        <dbReference type="ARBA" id="ARBA00022692"/>
    </source>
</evidence>
<keyword evidence="7 14" id="KW-1133">Transmembrane helix</keyword>
<dbReference type="GO" id="GO:0005886">
    <property type="term" value="C:plasma membrane"/>
    <property type="evidence" value="ECO:0007669"/>
    <property type="project" value="TreeGrafter"/>
</dbReference>
<dbReference type="GeneID" id="110247368"/>